<organism evidence="7 10">
    <name type="scientific">Lactobacillus selangorensis</name>
    <dbReference type="NCBI Taxonomy" id="81857"/>
    <lineage>
        <taxon>Bacteria</taxon>
        <taxon>Bacillati</taxon>
        <taxon>Bacillota</taxon>
        <taxon>Bacilli</taxon>
        <taxon>Lactobacillales</taxon>
        <taxon>Lactobacillaceae</taxon>
        <taxon>Lactobacillus</taxon>
    </lineage>
</organism>
<name>A0A0R2FTZ3_9LACO</name>
<dbReference type="InterPro" id="IPR001478">
    <property type="entry name" value="PDZ"/>
</dbReference>
<dbReference type="SUPFAM" id="SSF50494">
    <property type="entry name" value="Trypsin-like serine proteases"/>
    <property type="match status" value="1"/>
</dbReference>
<dbReference type="SMART" id="SM00228">
    <property type="entry name" value="PDZ"/>
    <property type="match status" value="1"/>
</dbReference>
<keyword evidence="4" id="KW-0720">Serine protease</keyword>
<dbReference type="GO" id="GO:0006508">
    <property type="term" value="P:proteolysis"/>
    <property type="evidence" value="ECO:0007669"/>
    <property type="project" value="UniProtKB-KW"/>
</dbReference>
<dbReference type="PATRIC" id="fig|81857.3.peg.873"/>
<dbReference type="Gene3D" id="2.30.42.10">
    <property type="match status" value="1"/>
</dbReference>
<dbReference type="PROSITE" id="PS50106">
    <property type="entry name" value="PDZ"/>
    <property type="match status" value="1"/>
</dbReference>
<feature type="region of interest" description="Disordered" evidence="5">
    <location>
        <begin position="86"/>
        <end position="118"/>
    </location>
</feature>
<dbReference type="RefSeq" id="WP_057769149.1">
    <property type="nucleotide sequence ID" value="NZ_JQAT01000002.1"/>
</dbReference>
<dbReference type="Pfam" id="PF13180">
    <property type="entry name" value="PDZ_2"/>
    <property type="match status" value="1"/>
</dbReference>
<dbReference type="CDD" id="cd06781">
    <property type="entry name" value="cpPDZ_BsHtra-like"/>
    <property type="match status" value="1"/>
</dbReference>
<evidence type="ECO:0000313" key="8">
    <source>
        <dbReference type="EMBL" id="KRN32922.1"/>
    </source>
</evidence>
<feature type="compositionally biased region" description="Low complexity" evidence="5">
    <location>
        <begin position="103"/>
        <end position="115"/>
    </location>
</feature>
<reference evidence="9 10" key="1">
    <citation type="journal article" date="2015" name="Genome Announc.">
        <title>Expanding the biotechnology potential of lactobacilli through comparative genomics of 213 strains and associated genera.</title>
        <authorList>
            <person name="Sun Z."/>
            <person name="Harris H.M."/>
            <person name="McCann A."/>
            <person name="Guo C."/>
            <person name="Argimon S."/>
            <person name="Zhang W."/>
            <person name="Yang X."/>
            <person name="Jeffery I.B."/>
            <person name="Cooney J.C."/>
            <person name="Kagawa T.F."/>
            <person name="Liu W."/>
            <person name="Song Y."/>
            <person name="Salvetti E."/>
            <person name="Wrobel A."/>
            <person name="Rasinkangas P."/>
            <person name="Parkhill J."/>
            <person name="Rea M.C."/>
            <person name="O'Sullivan O."/>
            <person name="Ritari J."/>
            <person name="Douillard F.P."/>
            <person name="Paul Ross R."/>
            <person name="Yang R."/>
            <person name="Briner A.E."/>
            <person name="Felis G.E."/>
            <person name="de Vos W.M."/>
            <person name="Barrangou R."/>
            <person name="Klaenhammer T.R."/>
            <person name="Caufield P.W."/>
            <person name="Cui Y."/>
            <person name="Zhang H."/>
            <person name="O'Toole P.W."/>
        </authorList>
    </citation>
    <scope>NUCLEOTIDE SEQUENCE [LARGE SCALE GENOMIC DNA]</scope>
    <source>
        <strain evidence="7 10">ATCC BAA-66</strain>
        <strain evidence="8 9">DSM 13344</strain>
    </source>
</reference>
<comment type="caution">
    <text evidence="7">The sequence shown here is derived from an EMBL/GenBank/DDBJ whole genome shotgun (WGS) entry which is preliminary data.</text>
</comment>
<dbReference type="STRING" id="81857.IV38_GL000871"/>
<keyword evidence="9" id="KW-1185">Reference proteome</keyword>
<evidence type="ECO:0000313" key="7">
    <source>
        <dbReference type="EMBL" id="KRN28668.1"/>
    </source>
</evidence>
<accession>A0A0R2FTZ3</accession>
<dbReference type="PRINTS" id="PR00834">
    <property type="entry name" value="PROTEASES2C"/>
</dbReference>
<dbReference type="SUPFAM" id="SSF50156">
    <property type="entry name" value="PDZ domain-like"/>
    <property type="match status" value="1"/>
</dbReference>
<dbReference type="Pfam" id="PF13365">
    <property type="entry name" value="Trypsin_2"/>
    <property type="match status" value="1"/>
</dbReference>
<dbReference type="AlphaFoldDB" id="A0A0R2FTZ3"/>
<evidence type="ECO:0000256" key="5">
    <source>
        <dbReference type="SAM" id="MobiDB-lite"/>
    </source>
</evidence>
<dbReference type="Proteomes" id="UP000051751">
    <property type="component" value="Unassembled WGS sequence"/>
</dbReference>
<evidence type="ECO:0000256" key="3">
    <source>
        <dbReference type="ARBA" id="ARBA00022801"/>
    </source>
</evidence>
<dbReference type="InterPro" id="IPR009003">
    <property type="entry name" value="Peptidase_S1_PA"/>
</dbReference>
<dbReference type="InterPro" id="IPR051201">
    <property type="entry name" value="Chloro_Bact_Ser_Proteases"/>
</dbReference>
<comment type="similarity">
    <text evidence="1">Belongs to the peptidase S1C family.</text>
</comment>
<evidence type="ECO:0000259" key="6">
    <source>
        <dbReference type="PROSITE" id="PS50106"/>
    </source>
</evidence>
<dbReference type="EMBL" id="JQAT01000002">
    <property type="protein sequence ID" value="KRN28668.1"/>
    <property type="molecule type" value="Genomic_DNA"/>
</dbReference>
<dbReference type="InterPro" id="IPR043504">
    <property type="entry name" value="Peptidase_S1_PA_chymotrypsin"/>
</dbReference>
<evidence type="ECO:0000256" key="2">
    <source>
        <dbReference type="ARBA" id="ARBA00022670"/>
    </source>
</evidence>
<keyword evidence="3" id="KW-0378">Hydrolase</keyword>
<protein>
    <submittedName>
        <fullName evidence="7">Serine protease do-like htrA</fullName>
    </submittedName>
</protein>
<dbReference type="OrthoDB" id="9758917at2"/>
<gene>
    <name evidence="7" type="ORF">IV38_GL000871</name>
    <name evidence="8" type="ORF">IV40_GL000982</name>
</gene>
<feature type="domain" description="PDZ" evidence="6">
    <location>
        <begin position="303"/>
        <end position="400"/>
    </location>
</feature>
<dbReference type="Gene3D" id="2.40.10.10">
    <property type="entry name" value="Trypsin-like serine proteases"/>
    <property type="match status" value="2"/>
</dbReference>
<dbReference type="GO" id="GO:0004252">
    <property type="term" value="F:serine-type endopeptidase activity"/>
    <property type="evidence" value="ECO:0007669"/>
    <property type="project" value="InterPro"/>
</dbReference>
<evidence type="ECO:0000313" key="10">
    <source>
        <dbReference type="Proteomes" id="UP000051751"/>
    </source>
</evidence>
<evidence type="ECO:0000313" key="9">
    <source>
        <dbReference type="Proteomes" id="UP000051645"/>
    </source>
</evidence>
<dbReference type="PANTHER" id="PTHR43343">
    <property type="entry name" value="PEPTIDASE S12"/>
    <property type="match status" value="1"/>
</dbReference>
<dbReference type="PANTHER" id="PTHR43343:SF3">
    <property type="entry name" value="PROTEASE DO-LIKE 8, CHLOROPLASTIC"/>
    <property type="match status" value="1"/>
</dbReference>
<dbReference type="EMBL" id="JQAZ01000002">
    <property type="protein sequence ID" value="KRN32922.1"/>
    <property type="molecule type" value="Genomic_DNA"/>
</dbReference>
<dbReference type="Proteomes" id="UP000051645">
    <property type="component" value="Unassembled WGS sequence"/>
</dbReference>
<dbReference type="InterPro" id="IPR001940">
    <property type="entry name" value="Peptidase_S1C"/>
</dbReference>
<evidence type="ECO:0000256" key="4">
    <source>
        <dbReference type="ARBA" id="ARBA00022825"/>
    </source>
</evidence>
<dbReference type="InterPro" id="IPR036034">
    <property type="entry name" value="PDZ_sf"/>
</dbReference>
<proteinExistence type="inferred from homology"/>
<evidence type="ECO:0000256" key="1">
    <source>
        <dbReference type="ARBA" id="ARBA00010541"/>
    </source>
</evidence>
<sequence>MANSGIGKTTLIAIVAALIGGGVGGGVAAHYIDNNVSSSATTSVPKKAGTAEISNVTVKTTSDYTKAFNKVKGAVVSVINLQKEQDSSDSDFGSLFGSGGTTNGDTNSDSSSSSSKLEEYSEGSGVIYKKEDGSAYIVTNNHVVSGSDKLEVILSDGTKLTATKVGTDSATDLAVLKIDGSKVSTVATFGDSSAITAGEPVIAIGSPLGSEYATSVTQGIVSAKSRTVAVTDEDTGQETGEQTVIQTDAAINPGNSGGPLVNMGGQVIGINSMKLSSSTDGSSVEGMGFAIPSDQVVSIIDQLITDGKVKRPALGVKVLDLSNVSSSQQKSILKLPSSITSGVVIGSVSSNTPASAAGLKKYDVIVSVNGKKVTSVAELHTELYKYKVGATIKLGYYRGSDLKSVQVHLTKTAD</sequence>
<keyword evidence="2 7" id="KW-0645">Protease</keyword>